<dbReference type="InterPro" id="IPR043018">
    <property type="entry name" value="Poxvirus_sf"/>
</dbReference>
<proteinExistence type="predicted"/>
<protein>
    <submittedName>
        <fullName evidence="1">Uncharacterized protein</fullName>
    </submittedName>
</protein>
<dbReference type="InterPro" id="IPR011212">
    <property type="entry name" value="Poxvirus_B14/B22/C16"/>
</dbReference>
<keyword evidence="2" id="KW-1185">Reference proteome</keyword>
<dbReference type="Proteomes" id="UP000201873">
    <property type="component" value="Segment"/>
</dbReference>
<dbReference type="EMBL" id="KU749310">
    <property type="protein sequence ID" value="AOP31686.1"/>
    <property type="molecule type" value="Genomic_DNA"/>
</dbReference>
<dbReference type="KEGG" id="vg:29057785"/>
<reference evidence="1 2" key="1">
    <citation type="journal article" date="2016" name="Virus Genes">
        <title>The genomes of three North American orthopoxviruses.</title>
        <authorList>
            <person name="Smithson C."/>
            <person name="Tang N."/>
            <person name="Sammons S."/>
            <person name="Frace M."/>
            <person name="Batra D."/>
            <person name="Li Y."/>
            <person name="Emerson G.L."/>
            <person name="Carroll D.S."/>
            <person name="Upton C."/>
        </authorList>
    </citation>
    <scope>NUCLEOTIDE SEQUENCE [LARGE SCALE GENOMIC DNA]</scope>
    <source>
        <strain evidence="1 2">WA</strain>
    </source>
</reference>
<accession>A0A1C9KC40</accession>
<dbReference type="Pfam" id="PF06227">
    <property type="entry name" value="Poxv_Bcl-2-like"/>
    <property type="match status" value="1"/>
</dbReference>
<dbReference type="InterPro" id="IPR022819">
    <property type="entry name" value="Poxvirus_Bcl-2-like"/>
</dbReference>
<dbReference type="RefSeq" id="YP_009282901.1">
    <property type="nucleotide sequence ID" value="NC_031038.1"/>
</dbReference>
<name>A0A1C9KC40_9POXV</name>
<sequence length="154" mass="17496">MASQCTKFAPCHCHATGGTLNTMNDLKHCLTEYILWVSHRWTHRESAGSLYKLLISFRNDATDIFGTLKDFSDALPWDNVDNCVTMIRLLIKNDDAKTTKEICAIIGLCTQAAILTEEGIFSDKCINILLVLRKMLYENDYVTILNHIHSSRRS</sequence>
<dbReference type="GeneID" id="29057785"/>
<dbReference type="OrthoDB" id="13317at10239"/>
<evidence type="ECO:0000313" key="2">
    <source>
        <dbReference type="Proteomes" id="UP000201873"/>
    </source>
</evidence>
<dbReference type="PIRSF" id="PIRSF017324">
    <property type="entry name" value="UCP017324"/>
    <property type="match status" value="1"/>
</dbReference>
<evidence type="ECO:0000313" key="1">
    <source>
        <dbReference type="EMBL" id="AOP31686.1"/>
    </source>
</evidence>
<gene>
    <name evidence="1" type="ORF">SKPV-WA-207</name>
</gene>
<organism evidence="1 2">
    <name type="scientific">Skunkpox virus</name>
    <dbReference type="NCBI Taxonomy" id="160796"/>
    <lineage>
        <taxon>Viruses</taxon>
        <taxon>Varidnaviria</taxon>
        <taxon>Bamfordvirae</taxon>
        <taxon>Nucleocytoviricota</taxon>
        <taxon>Pokkesviricetes</taxon>
        <taxon>Chitovirales</taxon>
        <taxon>Poxviridae</taxon>
        <taxon>Chordopoxvirinae</taxon>
        <taxon>Orthopoxvirus</taxon>
        <taxon>Orthopoxvirus skunkpox</taxon>
    </lineage>
</organism>
<dbReference type="Gene3D" id="1.10.437.20">
    <property type="entry name" value="dsDNA poxvirus"/>
    <property type="match status" value="1"/>
</dbReference>